<name>A0A3L8GJH9_STRIN</name>
<dbReference type="InterPro" id="IPR029044">
    <property type="entry name" value="Nucleotide-diphossugar_trans"/>
</dbReference>
<organism evidence="3 5">
    <name type="scientific">Streptococcus iniae</name>
    <name type="common">Streptococcus shiloi</name>
    <dbReference type="NCBI Taxonomy" id="1346"/>
    <lineage>
        <taxon>Bacteria</taxon>
        <taxon>Bacillati</taxon>
        <taxon>Bacillota</taxon>
        <taxon>Bacilli</taxon>
        <taxon>Lactobacillales</taxon>
        <taxon>Streptococcaceae</taxon>
        <taxon>Streptococcus</taxon>
    </lineage>
</organism>
<dbReference type="SUPFAM" id="SSF53448">
    <property type="entry name" value="Nucleotide-diphospho-sugar transferases"/>
    <property type="match status" value="1"/>
</dbReference>
<dbReference type="EMBL" id="CP007586">
    <property type="protein sequence ID" value="AHY15953.1"/>
    <property type="molecule type" value="Genomic_DNA"/>
</dbReference>
<dbReference type="Proteomes" id="UP000025245">
    <property type="component" value="Chromosome"/>
</dbReference>
<dbReference type="KEGG" id="siq:DQ08_05695"/>
<dbReference type="InterPro" id="IPR001173">
    <property type="entry name" value="Glyco_trans_2-like"/>
</dbReference>
<dbReference type="GeneID" id="35766156"/>
<evidence type="ECO:0000313" key="4">
    <source>
        <dbReference type="Proteomes" id="UP000025245"/>
    </source>
</evidence>
<evidence type="ECO:0000313" key="2">
    <source>
        <dbReference type="EMBL" id="AHY15953.1"/>
    </source>
</evidence>
<dbReference type="KEGG" id="sio:DW64_05690"/>
<dbReference type="Proteomes" id="UP000269148">
    <property type="component" value="Unassembled WGS sequence"/>
</dbReference>
<accession>A0A3L8GJH9</accession>
<dbReference type="OrthoDB" id="9790005at2"/>
<dbReference type="EMBL" id="QLQD01000054">
    <property type="protein sequence ID" value="RLU56697.1"/>
    <property type="molecule type" value="Genomic_DNA"/>
</dbReference>
<feature type="domain" description="Glycosyltransferase 2-like" evidence="1">
    <location>
        <begin position="8"/>
        <end position="133"/>
    </location>
</feature>
<gene>
    <name evidence="3" type="ORF">DIY07_05965</name>
    <name evidence="2" type="ORF">DQ08_05695</name>
</gene>
<dbReference type="Pfam" id="PF00535">
    <property type="entry name" value="Glycos_transf_2"/>
    <property type="match status" value="1"/>
</dbReference>
<sequence length="326" mass="37467">MTDKLKATVFIPVYNGENDHLEETLTALYAQKTDFLWDLIITNSESKDNSVAIIEKFAEKYGNLKLIQLKKSDYSHGATRQMAAQESSAEYMVYLSQDAVPANDNWLSEMVKPFEFNDKIVAVLGKQKPRLSCFPAMKYDINAVFNEQGVADALTIWTRDDENLKGKYTKESFYSDVCSAAPRDFLVNQIGYRHVAYSEDYEYGKDILDAGFMKAYNSQAVVEHSNDILLSEYKSRIFDETYNVRLNSGVTTKISMVTVLRQAAKASVKDAMNIISDKDYSWKRKLYWLAINPLFHLEKWRGMRLANQVDLTSEQSKYSLEKRKEI</sequence>
<dbReference type="CDD" id="cd00761">
    <property type="entry name" value="Glyco_tranf_GTA_type"/>
    <property type="match status" value="1"/>
</dbReference>
<dbReference type="SMR" id="A0A3L8GJH9"/>
<evidence type="ECO:0000259" key="1">
    <source>
        <dbReference type="Pfam" id="PF00535"/>
    </source>
</evidence>
<dbReference type="RefSeq" id="WP_003099960.1">
    <property type="nucleotide sequence ID" value="NZ_CP010783.1"/>
</dbReference>
<dbReference type="Gene3D" id="3.90.550.10">
    <property type="entry name" value="Spore Coat Polysaccharide Biosynthesis Protein SpsA, Chain A"/>
    <property type="match status" value="1"/>
</dbReference>
<keyword evidence="4" id="KW-1185">Reference proteome</keyword>
<protein>
    <submittedName>
        <fullName evidence="3">Glycosyltransferase family 2 protein</fullName>
    </submittedName>
    <submittedName>
        <fullName evidence="2">Rhamnosyltransferase</fullName>
    </submittedName>
</protein>
<reference evidence="2 4" key="1">
    <citation type="journal article" date="2014" name="Genome Announc.">
        <title>Complete Genome Sequence of a Virulent Strain, Streptococcus iniae ISET0901, Isolated from Diseased Tilapia.</title>
        <authorList>
            <person name="Pridgeon J.W."/>
            <person name="Zhang D."/>
            <person name="Zhang L."/>
        </authorList>
    </citation>
    <scope>NUCLEOTIDE SEQUENCE [LARGE SCALE GENOMIC DNA]</scope>
    <source>
        <strain evidence="2 4">ISET0901</strain>
    </source>
</reference>
<dbReference type="KEGG" id="siz:SI82_05850"/>
<dbReference type="PANTHER" id="PTHR22916:SF3">
    <property type="entry name" value="UDP-GLCNAC:BETAGAL BETA-1,3-N-ACETYLGLUCOSAMINYLTRANSFERASE-LIKE PROTEIN 1"/>
    <property type="match status" value="1"/>
</dbReference>
<evidence type="ECO:0000313" key="5">
    <source>
        <dbReference type="Proteomes" id="UP000269148"/>
    </source>
</evidence>
<dbReference type="STRING" id="1346.BMF34_05760"/>
<dbReference type="PANTHER" id="PTHR22916">
    <property type="entry name" value="GLYCOSYLTRANSFERASE"/>
    <property type="match status" value="1"/>
</dbReference>
<dbReference type="AlphaFoldDB" id="A0A3L8GJH9"/>
<reference evidence="3 5" key="2">
    <citation type="submission" date="2018-06" db="EMBL/GenBank/DDBJ databases">
        <title>Mutators as drivers of adaptation in pathogenic bacteria and a risk factor for host jumps and vaccine escape.</title>
        <authorList>
            <person name="Barnes A.C."/>
            <person name="Silayeva O."/>
        </authorList>
    </citation>
    <scope>NUCLEOTIDE SEQUENCE [LARGE SCALE GENOMIC DNA]</scope>
    <source>
        <strain evidence="3 5">QMA0445</strain>
    </source>
</reference>
<proteinExistence type="predicted"/>
<dbReference type="GO" id="GO:0016758">
    <property type="term" value="F:hexosyltransferase activity"/>
    <property type="evidence" value="ECO:0007669"/>
    <property type="project" value="UniProtKB-ARBA"/>
</dbReference>
<evidence type="ECO:0000313" key="3">
    <source>
        <dbReference type="EMBL" id="RLU56697.1"/>
    </source>
</evidence>
<keyword evidence="3" id="KW-0808">Transferase</keyword>